<name>A0A453AIX5_AEGTS</name>
<evidence type="ECO:0000313" key="3">
    <source>
        <dbReference type="Proteomes" id="UP000015105"/>
    </source>
</evidence>
<dbReference type="Gramene" id="AET2Gv20152700.3">
    <property type="protein sequence ID" value="AET2Gv20152700.3"/>
    <property type="gene ID" value="AET2Gv20152700"/>
</dbReference>
<reference evidence="3" key="1">
    <citation type="journal article" date="2014" name="Science">
        <title>Ancient hybridizations among the ancestral genomes of bread wheat.</title>
        <authorList>
            <consortium name="International Wheat Genome Sequencing Consortium,"/>
            <person name="Marcussen T."/>
            <person name="Sandve S.R."/>
            <person name="Heier L."/>
            <person name="Spannagl M."/>
            <person name="Pfeifer M."/>
            <person name="Jakobsen K.S."/>
            <person name="Wulff B.B."/>
            <person name="Steuernagel B."/>
            <person name="Mayer K.F."/>
            <person name="Olsen O.A."/>
        </authorList>
    </citation>
    <scope>NUCLEOTIDE SEQUENCE [LARGE SCALE GENOMIC DNA]</scope>
    <source>
        <strain evidence="3">cv. AL8/78</strain>
    </source>
</reference>
<protein>
    <submittedName>
        <fullName evidence="2">Uncharacterized protein</fullName>
    </submittedName>
</protein>
<evidence type="ECO:0000313" key="2">
    <source>
        <dbReference type="EnsemblPlants" id="AET2Gv20152700.3"/>
    </source>
</evidence>
<dbReference type="EnsemblPlants" id="AET2Gv20152700.3">
    <property type="protein sequence ID" value="AET2Gv20152700.3"/>
    <property type="gene ID" value="AET2Gv20152700"/>
</dbReference>
<keyword evidence="3" id="KW-1185">Reference proteome</keyword>
<reference evidence="2" key="4">
    <citation type="submission" date="2019-03" db="UniProtKB">
        <authorList>
            <consortium name="EnsemblPlants"/>
        </authorList>
    </citation>
    <scope>IDENTIFICATION</scope>
</reference>
<reference evidence="2" key="5">
    <citation type="journal article" date="2021" name="G3 (Bethesda)">
        <title>Aegilops tauschii genome assembly Aet v5.0 features greater sequence contiguity and improved annotation.</title>
        <authorList>
            <person name="Wang L."/>
            <person name="Zhu T."/>
            <person name="Rodriguez J.C."/>
            <person name="Deal K.R."/>
            <person name="Dubcovsky J."/>
            <person name="McGuire P.E."/>
            <person name="Lux T."/>
            <person name="Spannagl M."/>
            <person name="Mayer K.F.X."/>
            <person name="Baldrich P."/>
            <person name="Meyers B.C."/>
            <person name="Huo N."/>
            <person name="Gu Y.Q."/>
            <person name="Zhou H."/>
            <person name="Devos K.M."/>
            <person name="Bennetzen J.L."/>
            <person name="Unver T."/>
            <person name="Budak H."/>
            <person name="Gulick P.J."/>
            <person name="Galiba G."/>
            <person name="Kalapos B."/>
            <person name="Nelson D.R."/>
            <person name="Li P."/>
            <person name="You F.M."/>
            <person name="Luo M.C."/>
            <person name="Dvorak J."/>
        </authorList>
    </citation>
    <scope>NUCLEOTIDE SEQUENCE [LARGE SCALE GENOMIC DNA]</scope>
    <source>
        <strain evidence="2">cv. AL8/78</strain>
    </source>
</reference>
<feature type="region of interest" description="Disordered" evidence="1">
    <location>
        <begin position="15"/>
        <end position="43"/>
    </location>
</feature>
<organism evidence="2 3">
    <name type="scientific">Aegilops tauschii subsp. strangulata</name>
    <name type="common">Goatgrass</name>
    <dbReference type="NCBI Taxonomy" id="200361"/>
    <lineage>
        <taxon>Eukaryota</taxon>
        <taxon>Viridiplantae</taxon>
        <taxon>Streptophyta</taxon>
        <taxon>Embryophyta</taxon>
        <taxon>Tracheophyta</taxon>
        <taxon>Spermatophyta</taxon>
        <taxon>Magnoliopsida</taxon>
        <taxon>Liliopsida</taxon>
        <taxon>Poales</taxon>
        <taxon>Poaceae</taxon>
        <taxon>BOP clade</taxon>
        <taxon>Pooideae</taxon>
        <taxon>Triticodae</taxon>
        <taxon>Triticeae</taxon>
        <taxon>Triticinae</taxon>
        <taxon>Aegilops</taxon>
    </lineage>
</organism>
<reference evidence="2" key="3">
    <citation type="journal article" date="2017" name="Nature">
        <title>Genome sequence of the progenitor of the wheat D genome Aegilops tauschii.</title>
        <authorList>
            <person name="Luo M.C."/>
            <person name="Gu Y.Q."/>
            <person name="Puiu D."/>
            <person name="Wang H."/>
            <person name="Twardziok S.O."/>
            <person name="Deal K.R."/>
            <person name="Huo N."/>
            <person name="Zhu T."/>
            <person name="Wang L."/>
            <person name="Wang Y."/>
            <person name="McGuire P.E."/>
            <person name="Liu S."/>
            <person name="Long H."/>
            <person name="Ramasamy R.K."/>
            <person name="Rodriguez J.C."/>
            <person name="Van S.L."/>
            <person name="Yuan L."/>
            <person name="Wang Z."/>
            <person name="Xia Z."/>
            <person name="Xiao L."/>
            <person name="Anderson O.D."/>
            <person name="Ouyang S."/>
            <person name="Liang Y."/>
            <person name="Zimin A.V."/>
            <person name="Pertea G."/>
            <person name="Qi P."/>
            <person name="Bennetzen J.L."/>
            <person name="Dai X."/>
            <person name="Dawson M.W."/>
            <person name="Muller H.G."/>
            <person name="Kugler K."/>
            <person name="Rivarola-Duarte L."/>
            <person name="Spannagl M."/>
            <person name="Mayer K.F.X."/>
            <person name="Lu F.H."/>
            <person name="Bevan M.W."/>
            <person name="Leroy P."/>
            <person name="Li P."/>
            <person name="You F.M."/>
            <person name="Sun Q."/>
            <person name="Liu Z."/>
            <person name="Lyons E."/>
            <person name="Wicker T."/>
            <person name="Salzberg S.L."/>
            <person name="Devos K.M."/>
            <person name="Dvorak J."/>
        </authorList>
    </citation>
    <scope>NUCLEOTIDE SEQUENCE [LARGE SCALE GENOMIC DNA]</scope>
    <source>
        <strain evidence="2">cv. AL8/78</strain>
    </source>
</reference>
<accession>A0A453AIX5</accession>
<evidence type="ECO:0000256" key="1">
    <source>
        <dbReference type="SAM" id="MobiDB-lite"/>
    </source>
</evidence>
<proteinExistence type="predicted"/>
<reference evidence="3" key="2">
    <citation type="journal article" date="2017" name="Nat. Plants">
        <title>The Aegilops tauschii genome reveals multiple impacts of transposons.</title>
        <authorList>
            <person name="Zhao G."/>
            <person name="Zou C."/>
            <person name="Li K."/>
            <person name="Wang K."/>
            <person name="Li T."/>
            <person name="Gao L."/>
            <person name="Zhang X."/>
            <person name="Wang H."/>
            <person name="Yang Z."/>
            <person name="Liu X."/>
            <person name="Jiang W."/>
            <person name="Mao L."/>
            <person name="Kong X."/>
            <person name="Jiao Y."/>
            <person name="Jia J."/>
        </authorList>
    </citation>
    <scope>NUCLEOTIDE SEQUENCE [LARGE SCALE GENOMIC DNA]</scope>
    <source>
        <strain evidence="3">cv. AL8/78</strain>
    </source>
</reference>
<dbReference type="Proteomes" id="UP000015105">
    <property type="component" value="Chromosome 2D"/>
</dbReference>
<sequence length="43" mass="4721">RFVLCLPHYFTSFTHSHRSSKGRGEGSQALARNPPCPTTSTST</sequence>
<dbReference type="AlphaFoldDB" id="A0A453AIX5"/>